<protein>
    <recommendedName>
        <fullName evidence="2">adenosylhomocysteine nucleosidase</fullName>
        <ecNumber evidence="2">3.2.2.9</ecNumber>
    </recommendedName>
</protein>
<dbReference type="OrthoDB" id="9792278at2"/>
<evidence type="ECO:0000256" key="3">
    <source>
        <dbReference type="ARBA" id="ARBA00022605"/>
    </source>
</evidence>
<comment type="pathway">
    <text evidence="1">Amino-acid biosynthesis; L-methionine biosynthesis via salvage pathway; S-methyl-5-thio-alpha-D-ribose 1-phosphate from S-methyl-5'-thioadenosine (hydrolase route): step 1/2.</text>
</comment>
<dbReference type="EC" id="3.2.2.9" evidence="2"/>
<feature type="domain" description="Nucleoside phosphorylase" evidence="6">
    <location>
        <begin position="4"/>
        <end position="238"/>
    </location>
</feature>
<dbReference type="GO" id="GO:0008930">
    <property type="term" value="F:methylthioadenosine nucleosidase activity"/>
    <property type="evidence" value="ECO:0007669"/>
    <property type="project" value="InterPro"/>
</dbReference>
<dbReference type="UniPathway" id="UPA00904">
    <property type="reaction ID" value="UER00871"/>
</dbReference>
<dbReference type="GO" id="GO:0008782">
    <property type="term" value="F:adenosylhomocysteine nucleosidase activity"/>
    <property type="evidence" value="ECO:0007669"/>
    <property type="project" value="UniProtKB-EC"/>
</dbReference>
<dbReference type="GO" id="GO:0019509">
    <property type="term" value="P:L-methionine salvage from methylthioadenosine"/>
    <property type="evidence" value="ECO:0007669"/>
    <property type="project" value="UniProtKB-UniPathway"/>
</dbReference>
<evidence type="ECO:0000313" key="7">
    <source>
        <dbReference type="EMBL" id="OZI37271.1"/>
    </source>
</evidence>
<proteinExistence type="predicted"/>
<gene>
    <name evidence="7" type="ORF">CAL29_02260</name>
</gene>
<dbReference type="RefSeq" id="WP_094851379.1">
    <property type="nucleotide sequence ID" value="NZ_NEVM01000001.1"/>
</dbReference>
<name>A0A261SJR3_9BORD</name>
<dbReference type="CDD" id="cd09008">
    <property type="entry name" value="MTAN"/>
    <property type="match status" value="1"/>
</dbReference>
<evidence type="ECO:0000256" key="1">
    <source>
        <dbReference type="ARBA" id="ARBA00004945"/>
    </source>
</evidence>
<evidence type="ECO:0000256" key="5">
    <source>
        <dbReference type="ARBA" id="ARBA00023167"/>
    </source>
</evidence>
<dbReference type="PANTHER" id="PTHR46832">
    <property type="entry name" value="5'-METHYLTHIOADENOSINE/S-ADENOSYLHOMOCYSTEINE NUCLEOSIDASE"/>
    <property type="match status" value="1"/>
</dbReference>
<evidence type="ECO:0000313" key="8">
    <source>
        <dbReference type="Proteomes" id="UP000216020"/>
    </source>
</evidence>
<dbReference type="Pfam" id="PF01048">
    <property type="entry name" value="PNP_UDP_1"/>
    <property type="match status" value="1"/>
</dbReference>
<keyword evidence="5" id="KW-0486">Methionine biosynthesis</keyword>
<comment type="caution">
    <text evidence="7">The sequence shown here is derived from an EMBL/GenBank/DDBJ whole genome shotgun (WGS) entry which is preliminary data.</text>
</comment>
<dbReference type="Gene3D" id="3.40.50.1580">
    <property type="entry name" value="Nucleoside phosphorylase domain"/>
    <property type="match status" value="1"/>
</dbReference>
<dbReference type="NCBIfam" id="TIGR01704">
    <property type="entry name" value="MTA_SAH-Nsdase"/>
    <property type="match status" value="1"/>
</dbReference>
<dbReference type="GO" id="GO:0005829">
    <property type="term" value="C:cytosol"/>
    <property type="evidence" value="ECO:0007669"/>
    <property type="project" value="TreeGrafter"/>
</dbReference>
<evidence type="ECO:0000259" key="6">
    <source>
        <dbReference type="Pfam" id="PF01048"/>
    </source>
</evidence>
<evidence type="ECO:0000256" key="4">
    <source>
        <dbReference type="ARBA" id="ARBA00022801"/>
    </source>
</evidence>
<dbReference type="SUPFAM" id="SSF53167">
    <property type="entry name" value="Purine and uridine phosphorylases"/>
    <property type="match status" value="1"/>
</dbReference>
<keyword evidence="8" id="KW-1185">Reference proteome</keyword>
<reference evidence="8" key="1">
    <citation type="submission" date="2017-05" db="EMBL/GenBank/DDBJ databases">
        <title>Complete and WGS of Bordetella genogroups.</title>
        <authorList>
            <person name="Spilker T."/>
            <person name="Lipuma J."/>
        </authorList>
    </citation>
    <scope>NUCLEOTIDE SEQUENCE [LARGE SCALE GENOMIC DNA]</scope>
    <source>
        <strain evidence="8">AU16122</strain>
    </source>
</reference>
<dbReference type="InterPro" id="IPR000845">
    <property type="entry name" value="Nucleoside_phosphorylase_d"/>
</dbReference>
<keyword evidence="4" id="KW-0378">Hydrolase</keyword>
<dbReference type="PANTHER" id="PTHR46832:SF1">
    <property type="entry name" value="5'-METHYLTHIOADENOSINE_S-ADENOSYLHOMOCYSTEINE NUCLEOSIDASE"/>
    <property type="match status" value="1"/>
</dbReference>
<organism evidence="7 8">
    <name type="scientific">Bordetella genomosp. 10</name>
    <dbReference type="NCBI Taxonomy" id="1416804"/>
    <lineage>
        <taxon>Bacteria</taxon>
        <taxon>Pseudomonadati</taxon>
        <taxon>Pseudomonadota</taxon>
        <taxon>Betaproteobacteria</taxon>
        <taxon>Burkholderiales</taxon>
        <taxon>Alcaligenaceae</taxon>
        <taxon>Bordetella</taxon>
    </lineage>
</organism>
<dbReference type="EMBL" id="NEVM01000001">
    <property type="protein sequence ID" value="OZI37271.1"/>
    <property type="molecule type" value="Genomic_DNA"/>
</dbReference>
<evidence type="ECO:0000256" key="2">
    <source>
        <dbReference type="ARBA" id="ARBA00011974"/>
    </source>
</evidence>
<sequence length="253" mass="26460">MTAPIGILAALHDEIADLLVRMGPAAQRRTIGMRDYYVGELAGRACVVVLARVGKVAAAATAVTLIREFGVSSVLFAGLAGGIAPAVRVGDVVIADTLVQHDLDARPLFPRFEVPLLARAKFDTDAGLNAVLAQCAADFLGRDLPRLVDAATQERFGIVAPALHRGEIASGDQFIGAAEVSRRLAADLPATLCVEMEGAAVAQVCHEYGVPCAVLRTVSDRADAAAPVDFKAFLHEVASFYSAGIIGRFIAAL</sequence>
<dbReference type="NCBIfam" id="NF004079">
    <property type="entry name" value="PRK05584.1"/>
    <property type="match status" value="1"/>
</dbReference>
<dbReference type="GO" id="GO:0019284">
    <property type="term" value="P:L-methionine salvage from S-adenosylmethionine"/>
    <property type="evidence" value="ECO:0007669"/>
    <property type="project" value="TreeGrafter"/>
</dbReference>
<accession>A0A261SJR3</accession>
<dbReference type="InterPro" id="IPR035994">
    <property type="entry name" value="Nucleoside_phosphorylase_sf"/>
</dbReference>
<dbReference type="Proteomes" id="UP000216020">
    <property type="component" value="Unassembled WGS sequence"/>
</dbReference>
<dbReference type="InterPro" id="IPR010049">
    <property type="entry name" value="MTA_SAH_Nsdase"/>
</dbReference>
<keyword evidence="3" id="KW-0028">Amino-acid biosynthesis</keyword>
<dbReference type="AlphaFoldDB" id="A0A261SJR3"/>
<dbReference type="GO" id="GO:0009164">
    <property type="term" value="P:nucleoside catabolic process"/>
    <property type="evidence" value="ECO:0007669"/>
    <property type="project" value="InterPro"/>
</dbReference>